<dbReference type="PATRIC" id="fig|1203610.3.peg.2890"/>
<evidence type="ECO:0000256" key="1">
    <source>
        <dbReference type="SAM" id="SignalP"/>
    </source>
</evidence>
<organism evidence="2 3">
    <name type="scientific">Parabacteroides gordonii MS-1 = DSM 23371</name>
    <dbReference type="NCBI Taxonomy" id="1203610"/>
    <lineage>
        <taxon>Bacteria</taxon>
        <taxon>Pseudomonadati</taxon>
        <taxon>Bacteroidota</taxon>
        <taxon>Bacteroidia</taxon>
        <taxon>Bacteroidales</taxon>
        <taxon>Tannerellaceae</taxon>
        <taxon>Parabacteroides</taxon>
    </lineage>
</organism>
<dbReference type="AlphaFoldDB" id="A0A0F5JC62"/>
<dbReference type="Gene3D" id="2.60.40.10">
    <property type="entry name" value="Immunoglobulins"/>
    <property type="match status" value="3"/>
</dbReference>
<gene>
    <name evidence="2" type="ORF">HMPREF1536_02828</name>
</gene>
<dbReference type="InterPro" id="IPR013783">
    <property type="entry name" value="Ig-like_fold"/>
</dbReference>
<dbReference type="NCBIfam" id="NF012200">
    <property type="entry name" value="choice_anch_D"/>
    <property type="match status" value="1"/>
</dbReference>
<dbReference type="EMBL" id="AQHW01000015">
    <property type="protein sequence ID" value="KKB55359.1"/>
    <property type="molecule type" value="Genomic_DNA"/>
</dbReference>
<dbReference type="PANTHER" id="PTHR37833:SF1">
    <property type="entry name" value="SIGNAL PEPTIDE PROTEIN"/>
    <property type="match status" value="1"/>
</dbReference>
<dbReference type="InterPro" id="IPR011467">
    <property type="entry name" value="DUF1573"/>
</dbReference>
<feature type="chain" id="PRO_5002489627" description="DUF1573 domain-containing protein" evidence="1">
    <location>
        <begin position="23"/>
        <end position="370"/>
    </location>
</feature>
<dbReference type="HOGENOM" id="CLU_051681_0_0_10"/>
<dbReference type="RefSeq" id="WP_028729627.1">
    <property type="nucleotide sequence ID" value="NZ_KE386764.1"/>
</dbReference>
<reference evidence="2 3" key="1">
    <citation type="submission" date="2013-04" db="EMBL/GenBank/DDBJ databases">
        <title>The Genome Sequence of Parabacteroides gordonii DSM 23371.</title>
        <authorList>
            <consortium name="The Broad Institute Genomics Platform"/>
            <person name="Earl A."/>
            <person name="Ward D."/>
            <person name="Feldgarden M."/>
            <person name="Gevers D."/>
            <person name="Martens E."/>
            <person name="Sakamoto M."/>
            <person name="Benno Y."/>
            <person name="Suzuki N."/>
            <person name="Matsunaga N."/>
            <person name="Koshihara K."/>
            <person name="Seki M."/>
            <person name="Komiya H."/>
            <person name="Walker B."/>
            <person name="Young S."/>
            <person name="Zeng Q."/>
            <person name="Gargeya S."/>
            <person name="Fitzgerald M."/>
            <person name="Haas B."/>
            <person name="Abouelleil A."/>
            <person name="Allen A.W."/>
            <person name="Alvarado L."/>
            <person name="Arachchi H.M."/>
            <person name="Berlin A.M."/>
            <person name="Chapman S.B."/>
            <person name="Gainer-Dewar J."/>
            <person name="Goldberg J."/>
            <person name="Griggs A."/>
            <person name="Gujja S."/>
            <person name="Hansen M."/>
            <person name="Howarth C."/>
            <person name="Imamovic A."/>
            <person name="Ireland A."/>
            <person name="Larimer J."/>
            <person name="McCowan C."/>
            <person name="Murphy C."/>
            <person name="Pearson M."/>
            <person name="Poon T.W."/>
            <person name="Priest M."/>
            <person name="Roberts A."/>
            <person name="Saif S."/>
            <person name="Shea T."/>
            <person name="Sisk P."/>
            <person name="Sykes S."/>
            <person name="Wortman J."/>
            <person name="Nusbaum C."/>
            <person name="Birren B."/>
        </authorList>
    </citation>
    <scope>NUCLEOTIDE SEQUENCE [LARGE SCALE GENOMIC DNA]</scope>
    <source>
        <strain evidence="2 3">MS-1</strain>
    </source>
</reference>
<evidence type="ECO:0000313" key="2">
    <source>
        <dbReference type="EMBL" id="KKB55359.1"/>
    </source>
</evidence>
<accession>A0A0F5JC62</accession>
<dbReference type="Pfam" id="PF07610">
    <property type="entry name" value="DUF1573"/>
    <property type="match status" value="2"/>
</dbReference>
<dbReference type="PANTHER" id="PTHR37833">
    <property type="entry name" value="LIPOPROTEIN-RELATED"/>
    <property type="match status" value="1"/>
</dbReference>
<comment type="caution">
    <text evidence="2">The sequence shown here is derived from an EMBL/GenBank/DDBJ whole genome shotgun (WGS) entry which is preliminary data.</text>
</comment>
<dbReference type="Proteomes" id="UP000033035">
    <property type="component" value="Unassembled WGS sequence"/>
</dbReference>
<evidence type="ECO:0008006" key="4">
    <source>
        <dbReference type="Google" id="ProtNLM"/>
    </source>
</evidence>
<proteinExistence type="predicted"/>
<evidence type="ECO:0000313" key="3">
    <source>
        <dbReference type="Proteomes" id="UP000033035"/>
    </source>
</evidence>
<keyword evidence="3" id="KW-1185">Reference proteome</keyword>
<feature type="signal peptide" evidence="1">
    <location>
        <begin position="1"/>
        <end position="22"/>
    </location>
</feature>
<dbReference type="STRING" id="1203610.HMPREF1536_02828"/>
<keyword evidence="1" id="KW-0732">Signal</keyword>
<protein>
    <recommendedName>
        <fullName evidence="4">DUF1573 domain-containing protein</fullName>
    </recommendedName>
</protein>
<name>A0A0F5JC62_9BACT</name>
<sequence length="370" mass="39683">MLNIKRLCFILCCIFLFTANIAAQNGAQISADELTYNFGTIAEADGLASHTFVVKNTGDSPLVITRITASCGCTQPEWTKAPIAPGKTGNVKVTYNPKGRPGPFYKTVSIFSNGKKGSYTLAIKGNVTPKPIQPAFIYPYSIGDLKLQTKTVLYSSIRPDETLGEKISVKNEGKTTLTIQQGKVPHFLTVEIRPTQLAPDEVGEITLLLDAKATKRKGRVTTEIPLTVESIGQKEISGKIHVAANIIDNFGKLSAAEKAQAPVAQLSGTLLDFGKLPERGGFIPLIGGKVTGTVDITNTGKSPLIIHSITCDNDLVDISGGKKEIKPGVTATYKISVRPREIKTKLEALINVVCNDPNGPVRLIKVTAEK</sequence>